<gene>
    <name evidence="3" type="ORF">C2G38_1642462</name>
</gene>
<protein>
    <submittedName>
        <fullName evidence="3">Histidine kinase-like ATPase</fullName>
    </submittedName>
</protein>
<dbReference type="InterPro" id="IPR003594">
    <property type="entry name" value="HATPase_dom"/>
</dbReference>
<evidence type="ECO:0000259" key="2">
    <source>
        <dbReference type="PROSITE" id="PS50109"/>
    </source>
</evidence>
<accession>A0A397UWU5</accession>
<dbReference type="InterPro" id="IPR036890">
    <property type="entry name" value="HATPase_C_sf"/>
</dbReference>
<dbReference type="SMART" id="SM00387">
    <property type="entry name" value="HATPase_c"/>
    <property type="match status" value="1"/>
</dbReference>
<dbReference type="PANTHER" id="PTHR43547">
    <property type="entry name" value="TWO-COMPONENT HISTIDINE KINASE"/>
    <property type="match status" value="1"/>
</dbReference>
<dbReference type="InterPro" id="IPR004358">
    <property type="entry name" value="Sig_transdc_His_kin-like_C"/>
</dbReference>
<keyword evidence="3" id="KW-0418">Kinase</keyword>
<keyword evidence="3" id="KW-0808">Transferase</keyword>
<reference evidence="3 4" key="1">
    <citation type="submission" date="2018-06" db="EMBL/GenBank/DDBJ databases">
        <title>Comparative genomics reveals the genomic features of Rhizophagus irregularis, R. cerebriforme, R. diaphanum and Gigaspora rosea, and their symbiotic lifestyle signature.</title>
        <authorList>
            <person name="Morin E."/>
            <person name="San Clemente H."/>
            <person name="Chen E.C.H."/>
            <person name="De La Providencia I."/>
            <person name="Hainaut M."/>
            <person name="Kuo A."/>
            <person name="Kohler A."/>
            <person name="Murat C."/>
            <person name="Tang N."/>
            <person name="Roy S."/>
            <person name="Loubradou J."/>
            <person name="Henrissat B."/>
            <person name="Grigoriev I.V."/>
            <person name="Corradi N."/>
            <person name="Roux C."/>
            <person name="Martin F.M."/>
        </authorList>
    </citation>
    <scope>NUCLEOTIDE SEQUENCE [LARGE SCALE GENOMIC DNA]</scope>
    <source>
        <strain evidence="3 4">DAOM 194757</strain>
    </source>
</reference>
<keyword evidence="1" id="KW-0597">Phosphoprotein</keyword>
<evidence type="ECO:0000313" key="3">
    <source>
        <dbReference type="EMBL" id="RIB14595.1"/>
    </source>
</evidence>
<dbReference type="GO" id="GO:0000155">
    <property type="term" value="F:phosphorelay sensor kinase activity"/>
    <property type="evidence" value="ECO:0007669"/>
    <property type="project" value="TreeGrafter"/>
</dbReference>
<dbReference type="Pfam" id="PF02518">
    <property type="entry name" value="HATPase_c"/>
    <property type="match status" value="1"/>
</dbReference>
<dbReference type="OrthoDB" id="2445183at2759"/>
<sequence>MYETILYNLCSNALKHTWNGHITIRLYLDYKDNKKMIVLEVSDTVVGIPEAVLPNIFRRFYRVESQGSRSHERTGIGLALVKELITRHGGDITVTSVINQGTTFKMLVPNRM</sequence>
<organism evidence="3 4">
    <name type="scientific">Gigaspora rosea</name>
    <dbReference type="NCBI Taxonomy" id="44941"/>
    <lineage>
        <taxon>Eukaryota</taxon>
        <taxon>Fungi</taxon>
        <taxon>Fungi incertae sedis</taxon>
        <taxon>Mucoromycota</taxon>
        <taxon>Glomeromycotina</taxon>
        <taxon>Glomeromycetes</taxon>
        <taxon>Diversisporales</taxon>
        <taxon>Gigasporaceae</taxon>
        <taxon>Gigaspora</taxon>
    </lineage>
</organism>
<dbReference type="PANTHER" id="PTHR43547:SF2">
    <property type="entry name" value="HYBRID SIGNAL TRANSDUCTION HISTIDINE KINASE C"/>
    <property type="match status" value="1"/>
</dbReference>
<keyword evidence="4" id="KW-1185">Reference proteome</keyword>
<dbReference type="SUPFAM" id="SSF55874">
    <property type="entry name" value="ATPase domain of HSP90 chaperone/DNA topoisomerase II/histidine kinase"/>
    <property type="match status" value="1"/>
</dbReference>
<dbReference type="InterPro" id="IPR005467">
    <property type="entry name" value="His_kinase_dom"/>
</dbReference>
<evidence type="ECO:0000313" key="4">
    <source>
        <dbReference type="Proteomes" id="UP000266673"/>
    </source>
</evidence>
<proteinExistence type="predicted"/>
<dbReference type="PRINTS" id="PR00344">
    <property type="entry name" value="BCTRLSENSOR"/>
</dbReference>
<dbReference type="Gene3D" id="3.30.565.10">
    <property type="entry name" value="Histidine kinase-like ATPase, C-terminal domain"/>
    <property type="match status" value="1"/>
</dbReference>
<dbReference type="AlphaFoldDB" id="A0A397UWU5"/>
<dbReference type="Proteomes" id="UP000266673">
    <property type="component" value="Unassembled WGS sequence"/>
</dbReference>
<dbReference type="STRING" id="44941.A0A397UWU5"/>
<feature type="domain" description="Histidine kinase" evidence="2">
    <location>
        <begin position="1"/>
        <end position="112"/>
    </location>
</feature>
<evidence type="ECO:0000256" key="1">
    <source>
        <dbReference type="ARBA" id="ARBA00022553"/>
    </source>
</evidence>
<name>A0A397UWU5_9GLOM</name>
<comment type="caution">
    <text evidence="3">The sequence shown here is derived from an EMBL/GenBank/DDBJ whole genome shotgun (WGS) entry which is preliminary data.</text>
</comment>
<dbReference type="EMBL" id="QKWP01000815">
    <property type="protein sequence ID" value="RIB14595.1"/>
    <property type="molecule type" value="Genomic_DNA"/>
</dbReference>
<dbReference type="PROSITE" id="PS50109">
    <property type="entry name" value="HIS_KIN"/>
    <property type="match status" value="1"/>
</dbReference>